<proteinExistence type="predicted"/>
<protein>
    <submittedName>
        <fullName evidence="1">Uncharacterized protein</fullName>
    </submittedName>
</protein>
<dbReference type="AlphaFoldDB" id="A0A090N6E6"/>
<keyword evidence="2" id="KW-1185">Reference proteome</keyword>
<reference evidence="1 2" key="1">
    <citation type="journal article" date="2014" name="Genome Announc.">
        <title>Genome Sequence of Afipia felis Strain 76713, Isolated in Hospital Water Using an Amoeba Co-Culture Procedure.</title>
        <authorList>
            <person name="Benamar S."/>
            <person name="La Scola B."/>
            <person name="Croce O."/>
        </authorList>
    </citation>
    <scope>NUCLEOTIDE SEQUENCE [LARGE SCALE GENOMIC DNA]</scope>
    <source>
        <strain evidence="1 2">76713</strain>
    </source>
</reference>
<dbReference type="EMBL" id="CCAZ020000001">
    <property type="protein sequence ID" value="CEG06718.1"/>
    <property type="molecule type" value="Genomic_DNA"/>
</dbReference>
<dbReference type="OrthoDB" id="8304384at2"/>
<evidence type="ECO:0000313" key="1">
    <source>
        <dbReference type="EMBL" id="CEG06718.1"/>
    </source>
</evidence>
<evidence type="ECO:0000313" key="2">
    <source>
        <dbReference type="Proteomes" id="UP000035762"/>
    </source>
</evidence>
<sequence length="158" mass="17505">MSAHNIYDIAPIGALIRYTDHKPKPPARFTKKLAARQSRNGVGRLVHKQPPRDRATYIAPASITLHEGNFESGSVILVTVMRTHSVDSDLSFEIAERPKIGMVRVLNRIGDDEELLYLADNREAVELWLAKAGYHHARLEEITADEVGADVVEGRAAA</sequence>
<dbReference type="Proteomes" id="UP000035762">
    <property type="component" value="Unassembled WGS sequence"/>
</dbReference>
<dbReference type="RefSeq" id="WP_048755519.1">
    <property type="nucleotide sequence ID" value="NZ_CCAZ020000001.1"/>
</dbReference>
<comment type="caution">
    <text evidence="1">The sequence shown here is derived from an EMBL/GenBank/DDBJ whole genome shotgun (WGS) entry which is preliminary data.</text>
</comment>
<gene>
    <name evidence="1" type="ORF">BN961_00088</name>
</gene>
<name>A0A090N6E6_AFIFE</name>
<organism evidence="1 2">
    <name type="scientific">Afipia felis</name>
    <name type="common">Cat scratch disease bacillus</name>
    <dbReference type="NCBI Taxonomy" id="1035"/>
    <lineage>
        <taxon>Bacteria</taxon>
        <taxon>Pseudomonadati</taxon>
        <taxon>Pseudomonadota</taxon>
        <taxon>Alphaproteobacteria</taxon>
        <taxon>Hyphomicrobiales</taxon>
        <taxon>Nitrobacteraceae</taxon>
        <taxon>Afipia</taxon>
    </lineage>
</organism>
<dbReference type="PIRSF" id="PIRSF036055">
    <property type="entry name" value="UCP036055"/>
    <property type="match status" value="1"/>
</dbReference>
<accession>A0A090N6E6</accession>
<dbReference type="STRING" id="1035.BN961_00088"/>
<dbReference type="InterPro" id="IPR017042">
    <property type="entry name" value="UCP036055"/>
</dbReference>